<name>M1DJM3_SOLTU</name>
<dbReference type="PaxDb" id="4113-PGSC0003DMT400090095"/>
<keyword evidence="2" id="KW-1185">Reference proteome</keyword>
<protein>
    <submittedName>
        <fullName evidence="1">Retrotransposon gag protein</fullName>
    </submittedName>
</protein>
<dbReference type="Gramene" id="PGSC0003DMT400090095">
    <property type="protein sequence ID" value="PGSC0003DMT400090095"/>
    <property type="gene ID" value="PGSC0003DMG400039666"/>
</dbReference>
<dbReference type="HOGENOM" id="CLU_2214633_0_0_1"/>
<dbReference type="Proteomes" id="UP000011115">
    <property type="component" value="Unassembled WGS sequence"/>
</dbReference>
<proteinExistence type="predicted"/>
<reference evidence="1" key="2">
    <citation type="submission" date="2015-06" db="UniProtKB">
        <authorList>
            <consortium name="EnsemblPlants"/>
        </authorList>
    </citation>
    <scope>IDENTIFICATION</scope>
    <source>
        <strain evidence="1">DM1-3 516 R44</strain>
    </source>
</reference>
<evidence type="ECO:0000313" key="2">
    <source>
        <dbReference type="Proteomes" id="UP000011115"/>
    </source>
</evidence>
<reference evidence="2" key="1">
    <citation type="journal article" date="2011" name="Nature">
        <title>Genome sequence and analysis of the tuber crop potato.</title>
        <authorList>
            <consortium name="The Potato Genome Sequencing Consortium"/>
        </authorList>
    </citation>
    <scope>NUCLEOTIDE SEQUENCE [LARGE SCALE GENOMIC DNA]</scope>
    <source>
        <strain evidence="2">cv. DM1-3 516 R44</strain>
    </source>
</reference>
<dbReference type="OMA" id="KNMMNTH"/>
<dbReference type="InParanoid" id="M1DJM3"/>
<sequence length="107" mass="11675">MLMSCPHHHQSNEVLVHTFIEGLEPNTKILLDSAAGGQALKKTYAELFTLLNRISQGNPEWNGGGMKPVIQKTTGMLEVDDVTGLTAQIAAMKNMMNTHFNNLALGQ</sequence>
<accession>M1DJM3</accession>
<dbReference type="AlphaFoldDB" id="M1DJM3"/>
<evidence type="ECO:0000313" key="1">
    <source>
        <dbReference type="EnsemblPlants" id="PGSC0003DMT400090095"/>
    </source>
</evidence>
<dbReference type="EnsemblPlants" id="PGSC0003DMT400090095">
    <property type="protein sequence ID" value="PGSC0003DMT400090095"/>
    <property type="gene ID" value="PGSC0003DMG400039666"/>
</dbReference>
<organism evidence="1 2">
    <name type="scientific">Solanum tuberosum</name>
    <name type="common">Potato</name>
    <dbReference type="NCBI Taxonomy" id="4113"/>
    <lineage>
        <taxon>Eukaryota</taxon>
        <taxon>Viridiplantae</taxon>
        <taxon>Streptophyta</taxon>
        <taxon>Embryophyta</taxon>
        <taxon>Tracheophyta</taxon>
        <taxon>Spermatophyta</taxon>
        <taxon>Magnoliopsida</taxon>
        <taxon>eudicotyledons</taxon>
        <taxon>Gunneridae</taxon>
        <taxon>Pentapetalae</taxon>
        <taxon>asterids</taxon>
        <taxon>lamiids</taxon>
        <taxon>Solanales</taxon>
        <taxon>Solanaceae</taxon>
        <taxon>Solanoideae</taxon>
        <taxon>Solaneae</taxon>
        <taxon>Solanum</taxon>
    </lineage>
</organism>